<protein>
    <submittedName>
        <fullName evidence="2">Uncharacterized protein</fullName>
    </submittedName>
</protein>
<accession>A0A3M7S554</accession>
<evidence type="ECO:0000313" key="3">
    <source>
        <dbReference type="Proteomes" id="UP000276133"/>
    </source>
</evidence>
<keyword evidence="3" id="KW-1185">Reference proteome</keyword>
<name>A0A3M7S554_BRAPC</name>
<comment type="caution">
    <text evidence="2">The sequence shown here is derived from an EMBL/GenBank/DDBJ whole genome shotgun (WGS) entry which is preliminary data.</text>
</comment>
<dbReference type="Proteomes" id="UP000276133">
    <property type="component" value="Unassembled WGS sequence"/>
</dbReference>
<evidence type="ECO:0000313" key="2">
    <source>
        <dbReference type="EMBL" id="RNA30933.1"/>
    </source>
</evidence>
<evidence type="ECO:0000256" key="1">
    <source>
        <dbReference type="SAM" id="Phobius"/>
    </source>
</evidence>
<keyword evidence="1" id="KW-0812">Transmembrane</keyword>
<sequence>YCIPGTLNLLSPYTIAYPFNNELKSKKTNNHFDYLYIKFFITIMVIFGPLFVFKSISHSIYEAEFF</sequence>
<keyword evidence="1" id="KW-0472">Membrane</keyword>
<gene>
    <name evidence="2" type="ORF">BpHYR1_043916</name>
</gene>
<dbReference type="AlphaFoldDB" id="A0A3M7S554"/>
<organism evidence="2 3">
    <name type="scientific">Brachionus plicatilis</name>
    <name type="common">Marine rotifer</name>
    <name type="synonym">Brachionus muelleri</name>
    <dbReference type="NCBI Taxonomy" id="10195"/>
    <lineage>
        <taxon>Eukaryota</taxon>
        <taxon>Metazoa</taxon>
        <taxon>Spiralia</taxon>
        <taxon>Gnathifera</taxon>
        <taxon>Rotifera</taxon>
        <taxon>Eurotatoria</taxon>
        <taxon>Monogononta</taxon>
        <taxon>Pseudotrocha</taxon>
        <taxon>Ploima</taxon>
        <taxon>Brachionidae</taxon>
        <taxon>Brachionus</taxon>
    </lineage>
</organism>
<feature type="transmembrane region" description="Helical" evidence="1">
    <location>
        <begin position="34"/>
        <end position="53"/>
    </location>
</feature>
<proteinExistence type="predicted"/>
<feature type="non-terminal residue" evidence="2">
    <location>
        <position position="1"/>
    </location>
</feature>
<dbReference type="EMBL" id="REGN01002017">
    <property type="protein sequence ID" value="RNA30933.1"/>
    <property type="molecule type" value="Genomic_DNA"/>
</dbReference>
<keyword evidence="1" id="KW-1133">Transmembrane helix</keyword>
<reference evidence="2 3" key="1">
    <citation type="journal article" date="2018" name="Sci. Rep.">
        <title>Genomic signatures of local adaptation to the degree of environmental predictability in rotifers.</title>
        <authorList>
            <person name="Franch-Gras L."/>
            <person name="Hahn C."/>
            <person name="Garcia-Roger E.M."/>
            <person name="Carmona M.J."/>
            <person name="Serra M."/>
            <person name="Gomez A."/>
        </authorList>
    </citation>
    <scope>NUCLEOTIDE SEQUENCE [LARGE SCALE GENOMIC DNA]</scope>
    <source>
        <strain evidence="2">HYR1</strain>
    </source>
</reference>